<dbReference type="SUPFAM" id="SSF52540">
    <property type="entry name" value="P-loop containing nucleoside triphosphate hydrolases"/>
    <property type="match status" value="1"/>
</dbReference>
<organism evidence="1 2">
    <name type="scientific">Megamonas funiformis YIT 11815</name>
    <dbReference type="NCBI Taxonomy" id="742816"/>
    <lineage>
        <taxon>Bacteria</taxon>
        <taxon>Bacillati</taxon>
        <taxon>Bacillota</taxon>
        <taxon>Negativicutes</taxon>
        <taxon>Selenomonadales</taxon>
        <taxon>Selenomonadaceae</taxon>
        <taxon>Megamonas</taxon>
    </lineage>
</organism>
<reference evidence="1 2" key="1">
    <citation type="submission" date="2012-01" db="EMBL/GenBank/DDBJ databases">
        <title>The Genome Sequence of Megamonas funiformis YIT 11815.</title>
        <authorList>
            <consortium name="The Broad Institute Genome Sequencing Platform"/>
            <person name="Earl A."/>
            <person name="Ward D."/>
            <person name="Feldgarden M."/>
            <person name="Gevers D."/>
            <person name="Morotomi M."/>
            <person name="Young S.K."/>
            <person name="Zeng Q."/>
            <person name="Gargeya S."/>
            <person name="Fitzgerald M."/>
            <person name="Haas B."/>
            <person name="Abouelleil A."/>
            <person name="Alvarado L."/>
            <person name="Arachchi H.M."/>
            <person name="Berlin A."/>
            <person name="Chapman S.B."/>
            <person name="Gearin G."/>
            <person name="Goldberg J."/>
            <person name="Griggs A."/>
            <person name="Gujja S."/>
            <person name="Hansen M."/>
            <person name="Heiman D."/>
            <person name="Howarth C."/>
            <person name="Larimer J."/>
            <person name="Lui A."/>
            <person name="MacDonald P.J.P."/>
            <person name="McCowen C."/>
            <person name="Montmayeur A."/>
            <person name="Murphy C."/>
            <person name="Neiman D."/>
            <person name="Pearson M."/>
            <person name="Priest M."/>
            <person name="Roberts A."/>
            <person name="Saif S."/>
            <person name="Shea T."/>
            <person name="Sisk P."/>
            <person name="Stolte C."/>
            <person name="Sykes S."/>
            <person name="Wortman J."/>
            <person name="Nusbaum C."/>
            <person name="Birren B."/>
        </authorList>
    </citation>
    <scope>NUCLEOTIDE SEQUENCE [LARGE SCALE GENOMIC DNA]</scope>
    <source>
        <strain evidence="1 2">YIT 11815</strain>
    </source>
</reference>
<dbReference type="Proteomes" id="UP000005963">
    <property type="component" value="Unassembled WGS sequence"/>
</dbReference>
<comment type="caution">
    <text evidence="1">The sequence shown here is derived from an EMBL/GenBank/DDBJ whole genome shotgun (WGS) entry which is preliminary data.</text>
</comment>
<keyword evidence="2" id="KW-1185">Reference proteome</keyword>
<proteinExistence type="predicted"/>
<dbReference type="Gene3D" id="3.40.50.300">
    <property type="entry name" value="P-loop containing nucleotide triphosphate hydrolases"/>
    <property type="match status" value="1"/>
</dbReference>
<evidence type="ECO:0000313" key="1">
    <source>
        <dbReference type="EMBL" id="EHR37713.1"/>
    </source>
</evidence>
<evidence type="ECO:0000313" key="2">
    <source>
        <dbReference type="Proteomes" id="UP000005963"/>
    </source>
</evidence>
<gene>
    <name evidence="1" type="ORF">HMPREF9454_00957</name>
</gene>
<dbReference type="RefSeq" id="WP_008538233.1">
    <property type="nucleotide sequence ID" value="NZ_JH601090.1"/>
</dbReference>
<sequence>MTKHNKNIDELARSMRQYIADPVPFVQNVLKAQPDKWQIECLRAIANHPRVAVRSGHGVGKTALESWAILWFMFTRPFPKVPCTAPTQQQLLDILWPEISKWLKRSELLDGLFDWQKTKVQNRIHPERWFATARTASKPENMAGFHEEHLLFVIDEASGVMDPIYETIEGALTTKDAKLLLCGNPTQNIGTFKRAFHEDRDLYYTIKVNCMDTDRVASAYCQRLIRQYGMDSDVVRVRVLGEFPKSEPDGLIPLELVEAAMMRDLDIDYNSMLHVGADIARFGDDETIFVPRIAGKTLGLFHYTKQDTTTTAGKLLNITKNFMRDYHKPYATIRIDDDGVGGGVTDMLRETIREQRLNIDVIACHNGGSPIDKEHYANWATEQWCNLKQRLLDEDIEIPNDDELSAQLSTRKYSIDRRGRIILEDKKTYKKRIRRSPDRADALILAFAKVRNNIDPNIAALLGGAKLYGN</sequence>
<protein>
    <recommendedName>
        <fullName evidence="3">Terminase B</fullName>
    </recommendedName>
</protein>
<dbReference type="InterPro" id="IPR027417">
    <property type="entry name" value="P-loop_NTPase"/>
</dbReference>
<name>A0ABN0EJB1_9FIRM</name>
<accession>A0ABN0EJB1</accession>
<dbReference type="EMBL" id="ADMB01000046">
    <property type="protein sequence ID" value="EHR37713.1"/>
    <property type="molecule type" value="Genomic_DNA"/>
</dbReference>
<dbReference type="GeneID" id="62778336"/>
<dbReference type="Gene3D" id="3.30.420.240">
    <property type="match status" value="1"/>
</dbReference>
<evidence type="ECO:0008006" key="3">
    <source>
        <dbReference type="Google" id="ProtNLM"/>
    </source>
</evidence>